<dbReference type="GeneTree" id="ENSGT00940000157824"/>
<dbReference type="PANTHER" id="PTHR21501">
    <property type="entry name" value="PROTEIN FAM-161"/>
    <property type="match status" value="1"/>
</dbReference>
<proteinExistence type="predicted"/>
<accession>A0A3B4T4V7</accession>
<feature type="compositionally biased region" description="Basic and acidic residues" evidence="2">
    <location>
        <begin position="133"/>
        <end position="154"/>
    </location>
</feature>
<reference evidence="3" key="2">
    <citation type="submission" date="2025-09" db="UniProtKB">
        <authorList>
            <consortium name="Ensembl"/>
        </authorList>
    </citation>
    <scope>IDENTIFICATION</scope>
</reference>
<evidence type="ECO:0000256" key="1">
    <source>
        <dbReference type="ARBA" id="ARBA00023054"/>
    </source>
</evidence>
<evidence type="ECO:0000313" key="4">
    <source>
        <dbReference type="Proteomes" id="UP000261420"/>
    </source>
</evidence>
<evidence type="ECO:0000313" key="3">
    <source>
        <dbReference type="Ensembl" id="ENSSDUP00000001166.1"/>
    </source>
</evidence>
<sequence length="166" mass="18906">MANAHRTNVLVTSCLKTPVDPHTKAPLASYERERVLPYTATPHMDNRDYEKEQGCSAPGGLVDKHHPEADHLNLSNIFFSNEEYYGKLEELKKAHLRTMAELESMYRRKLELKFMEPLDMTKAWRQDAFGDGSGERRATTAAGRTDRVPEEVPRQPRPCTRSPPAV</sequence>
<dbReference type="InterPro" id="IPR051655">
    <property type="entry name" value="FAM161"/>
</dbReference>
<protein>
    <submittedName>
        <fullName evidence="3">FAM161 centrosomal protein A</fullName>
    </submittedName>
</protein>
<evidence type="ECO:0000256" key="2">
    <source>
        <dbReference type="SAM" id="MobiDB-lite"/>
    </source>
</evidence>
<dbReference type="PANTHER" id="PTHR21501:SF3">
    <property type="entry name" value="PROTEIN FAM161A"/>
    <property type="match status" value="1"/>
</dbReference>
<dbReference type="GO" id="GO:0005856">
    <property type="term" value="C:cytoskeleton"/>
    <property type="evidence" value="ECO:0007669"/>
    <property type="project" value="UniProtKB-ARBA"/>
</dbReference>
<dbReference type="GO" id="GO:0005929">
    <property type="term" value="C:cilium"/>
    <property type="evidence" value="ECO:0007669"/>
    <property type="project" value="TreeGrafter"/>
</dbReference>
<reference evidence="3" key="1">
    <citation type="submission" date="2025-08" db="UniProtKB">
        <authorList>
            <consortium name="Ensembl"/>
        </authorList>
    </citation>
    <scope>IDENTIFICATION</scope>
</reference>
<name>A0A3B4T4V7_SERDU</name>
<dbReference type="GO" id="GO:0044782">
    <property type="term" value="P:cilium organization"/>
    <property type="evidence" value="ECO:0007669"/>
    <property type="project" value="TreeGrafter"/>
</dbReference>
<dbReference type="Ensembl" id="ENSSDUT00000001214.1">
    <property type="protein sequence ID" value="ENSSDUP00000001166.1"/>
    <property type="gene ID" value="ENSSDUG00000000917.1"/>
</dbReference>
<dbReference type="AlphaFoldDB" id="A0A3B4T4V7"/>
<keyword evidence="4" id="KW-1185">Reference proteome</keyword>
<feature type="region of interest" description="Disordered" evidence="2">
    <location>
        <begin position="127"/>
        <end position="166"/>
    </location>
</feature>
<keyword evidence="1" id="KW-0175">Coiled coil</keyword>
<organism evidence="3 4">
    <name type="scientific">Seriola dumerili</name>
    <name type="common">Greater amberjack</name>
    <name type="synonym">Caranx dumerili</name>
    <dbReference type="NCBI Taxonomy" id="41447"/>
    <lineage>
        <taxon>Eukaryota</taxon>
        <taxon>Metazoa</taxon>
        <taxon>Chordata</taxon>
        <taxon>Craniata</taxon>
        <taxon>Vertebrata</taxon>
        <taxon>Euteleostomi</taxon>
        <taxon>Actinopterygii</taxon>
        <taxon>Neopterygii</taxon>
        <taxon>Teleostei</taxon>
        <taxon>Neoteleostei</taxon>
        <taxon>Acanthomorphata</taxon>
        <taxon>Carangaria</taxon>
        <taxon>Carangiformes</taxon>
        <taxon>Carangidae</taxon>
        <taxon>Seriola</taxon>
    </lineage>
</organism>
<dbReference type="Proteomes" id="UP000261420">
    <property type="component" value="Unplaced"/>
</dbReference>